<feature type="compositionally biased region" description="Low complexity" evidence="4">
    <location>
        <begin position="903"/>
        <end position="912"/>
    </location>
</feature>
<dbReference type="Pfam" id="PF00225">
    <property type="entry name" value="Kinesin"/>
    <property type="match status" value="1"/>
</dbReference>
<feature type="region of interest" description="Disordered" evidence="4">
    <location>
        <begin position="898"/>
        <end position="1248"/>
    </location>
</feature>
<feature type="compositionally biased region" description="Polar residues" evidence="4">
    <location>
        <begin position="1043"/>
        <end position="1057"/>
    </location>
</feature>
<dbReference type="SUPFAM" id="SSF52540">
    <property type="entry name" value="P-loop containing nucleoside triphosphate hydrolases"/>
    <property type="match status" value="1"/>
</dbReference>
<dbReference type="InterPro" id="IPR027640">
    <property type="entry name" value="Kinesin-like_fam"/>
</dbReference>
<name>A0AAE1DK27_9GAST</name>
<evidence type="ECO:0000313" key="7">
    <source>
        <dbReference type="Proteomes" id="UP001283361"/>
    </source>
</evidence>
<reference evidence="6" key="1">
    <citation type="journal article" date="2023" name="G3 (Bethesda)">
        <title>A reference genome for the long-term kleptoplast-retaining sea slug Elysia crispata morphotype clarki.</title>
        <authorList>
            <person name="Eastman K.E."/>
            <person name="Pendleton A.L."/>
            <person name="Shaikh M.A."/>
            <person name="Suttiyut T."/>
            <person name="Ogas R."/>
            <person name="Tomko P."/>
            <person name="Gavelis G."/>
            <person name="Widhalm J.R."/>
            <person name="Wisecaver J.H."/>
        </authorList>
    </citation>
    <scope>NUCLEOTIDE SEQUENCE</scope>
    <source>
        <strain evidence="6">ECLA1</strain>
    </source>
</reference>
<feature type="region of interest" description="Disordered" evidence="4">
    <location>
        <begin position="393"/>
        <end position="519"/>
    </location>
</feature>
<feature type="region of interest" description="Disordered" evidence="4">
    <location>
        <begin position="130"/>
        <end position="248"/>
    </location>
</feature>
<keyword evidence="2" id="KW-0206">Cytoskeleton</keyword>
<feature type="compositionally biased region" description="Polar residues" evidence="4">
    <location>
        <begin position="681"/>
        <end position="690"/>
    </location>
</feature>
<dbReference type="Proteomes" id="UP001283361">
    <property type="component" value="Unassembled WGS sequence"/>
</dbReference>
<protein>
    <recommendedName>
        <fullName evidence="5">Kinesin motor domain-containing protein</fullName>
    </recommendedName>
</protein>
<evidence type="ECO:0000313" key="6">
    <source>
        <dbReference type="EMBL" id="KAK3772710.1"/>
    </source>
</evidence>
<feature type="compositionally biased region" description="Low complexity" evidence="4">
    <location>
        <begin position="933"/>
        <end position="981"/>
    </location>
</feature>
<comment type="caution">
    <text evidence="3">Lacks conserved residue(s) required for the propagation of feature annotation.</text>
</comment>
<dbReference type="PANTHER" id="PTHR21608:SF7">
    <property type="entry name" value="KINESIN-LIKE PROTEIN CG14535"/>
    <property type="match status" value="1"/>
</dbReference>
<dbReference type="PANTHER" id="PTHR21608">
    <property type="entry name" value="KINESIN-LIKE PROTEIN CG14535"/>
    <property type="match status" value="1"/>
</dbReference>
<feature type="compositionally biased region" description="Basic residues" evidence="4">
    <location>
        <begin position="1139"/>
        <end position="1151"/>
    </location>
</feature>
<feature type="compositionally biased region" description="Basic and acidic residues" evidence="4">
    <location>
        <begin position="1182"/>
        <end position="1217"/>
    </location>
</feature>
<feature type="compositionally biased region" description="Low complexity" evidence="4">
    <location>
        <begin position="328"/>
        <end position="339"/>
    </location>
</feature>
<feature type="region of interest" description="Disordered" evidence="4">
    <location>
        <begin position="677"/>
        <end position="702"/>
    </location>
</feature>
<dbReference type="GO" id="GO:0008017">
    <property type="term" value="F:microtubule binding"/>
    <property type="evidence" value="ECO:0007669"/>
    <property type="project" value="InterPro"/>
</dbReference>
<feature type="compositionally biased region" description="Low complexity" evidence="4">
    <location>
        <begin position="171"/>
        <end position="184"/>
    </location>
</feature>
<dbReference type="AlphaFoldDB" id="A0AAE1DK27"/>
<feature type="region of interest" description="Disordered" evidence="4">
    <location>
        <begin position="304"/>
        <end position="360"/>
    </location>
</feature>
<feature type="region of interest" description="Disordered" evidence="4">
    <location>
        <begin position="64"/>
        <end position="90"/>
    </location>
</feature>
<feature type="region of interest" description="Disordered" evidence="4">
    <location>
        <begin position="590"/>
        <end position="616"/>
    </location>
</feature>
<evidence type="ECO:0000256" key="4">
    <source>
        <dbReference type="SAM" id="MobiDB-lite"/>
    </source>
</evidence>
<gene>
    <name evidence="6" type="ORF">RRG08_016121</name>
</gene>
<comment type="similarity">
    <text evidence="3">Belongs to the TRAFAC class myosin-kinesin ATPase superfamily. Kinesin family.</text>
</comment>
<dbReference type="GO" id="GO:0007018">
    <property type="term" value="P:microtubule-based movement"/>
    <property type="evidence" value="ECO:0007669"/>
    <property type="project" value="InterPro"/>
</dbReference>
<feature type="compositionally biased region" description="Polar residues" evidence="4">
    <location>
        <begin position="405"/>
        <end position="416"/>
    </location>
</feature>
<feature type="compositionally biased region" description="Low complexity" evidence="4">
    <location>
        <begin position="860"/>
        <end position="884"/>
    </location>
</feature>
<dbReference type="InterPro" id="IPR027417">
    <property type="entry name" value="P-loop_NTPase"/>
</dbReference>
<comment type="caution">
    <text evidence="6">The sequence shown here is derived from an EMBL/GenBank/DDBJ whole genome shotgun (WGS) entry which is preliminary data.</text>
</comment>
<dbReference type="PROSITE" id="PS50067">
    <property type="entry name" value="KINESIN_MOTOR_2"/>
    <property type="match status" value="1"/>
</dbReference>
<dbReference type="GO" id="GO:0005856">
    <property type="term" value="C:cytoskeleton"/>
    <property type="evidence" value="ECO:0007669"/>
    <property type="project" value="UniProtKB-SubCell"/>
</dbReference>
<keyword evidence="7" id="KW-1185">Reference proteome</keyword>
<evidence type="ECO:0000256" key="2">
    <source>
        <dbReference type="ARBA" id="ARBA00023212"/>
    </source>
</evidence>
<evidence type="ECO:0000256" key="1">
    <source>
        <dbReference type="ARBA" id="ARBA00004245"/>
    </source>
</evidence>
<feature type="compositionally biased region" description="Basic and acidic residues" evidence="4">
    <location>
        <begin position="1006"/>
        <end position="1020"/>
    </location>
</feature>
<organism evidence="6 7">
    <name type="scientific">Elysia crispata</name>
    <name type="common">lettuce slug</name>
    <dbReference type="NCBI Taxonomy" id="231223"/>
    <lineage>
        <taxon>Eukaryota</taxon>
        <taxon>Metazoa</taxon>
        <taxon>Spiralia</taxon>
        <taxon>Lophotrochozoa</taxon>
        <taxon>Mollusca</taxon>
        <taxon>Gastropoda</taxon>
        <taxon>Heterobranchia</taxon>
        <taxon>Euthyneura</taxon>
        <taxon>Panpulmonata</taxon>
        <taxon>Sacoglossa</taxon>
        <taxon>Placobranchoidea</taxon>
        <taxon>Plakobranchidae</taxon>
        <taxon>Elysia</taxon>
    </lineage>
</organism>
<feature type="compositionally biased region" description="Basic and acidic residues" evidence="4">
    <location>
        <begin position="133"/>
        <end position="144"/>
    </location>
</feature>
<proteinExistence type="inferred from homology"/>
<feature type="compositionally biased region" description="Low complexity" evidence="4">
    <location>
        <begin position="597"/>
        <end position="609"/>
    </location>
</feature>
<dbReference type="InterPro" id="IPR001752">
    <property type="entry name" value="Kinesin_motor_dom"/>
</dbReference>
<evidence type="ECO:0000259" key="5">
    <source>
        <dbReference type="PROSITE" id="PS50067"/>
    </source>
</evidence>
<feature type="compositionally biased region" description="Low complexity" evidence="4">
    <location>
        <begin position="1152"/>
        <end position="1177"/>
    </location>
</feature>
<dbReference type="EMBL" id="JAWDGP010003608">
    <property type="protein sequence ID" value="KAK3772710.1"/>
    <property type="molecule type" value="Genomic_DNA"/>
</dbReference>
<sequence>MALLNGQRHVPHRDSKIAQLLRDSLGNLSCRTCMIAHVSSAVPHYNESLQVIQLAARIHRMKRRRAKFSSTSSEDSSTDGDAKFRRPYRGLRMGTLREDVLYSSSHSDPDYTSSSEQSCDTVIYIGANGQSLSDRELTDNEGPPRHVPRTNPRLPRRPSGSRSSGDDSDSGRSVRSMRSGDSGRLPMRRLMSSSPTPPGLVKVGPQSMPGSPKSGLVKMAQRMGMQSSLAGSDGGSLAEGRPTKIHCHSSQSKLAKAIHDKTEPMPGEQWIDGPGAAIYPEPAHSEMWVDGPQAFVVQHQTGAVSKLTQPTSSSSSSPGQQIHRAEKTPTSTATPLSTPQAHHHHHRSESLSSRSRLAPKKVNAEEHWVDGPREMIATDSASVQPMHTTCKTTEAANDPIKLGPHQSSKSMVSTGVNEKALKQALAKHILDTKDRTDRHQSVDSDSSLMVEAAESRPVSFTSSEGHQCKESSTPSGGKERTSEEQSKPGASSTGTKCSKLDSAHAPRLQKCQLPGSSSPTHRVAQWIKSVASEQGGVQEISCSSSVSAITKQPGQVCSTPAQMTPHAVSSVAMADAETNTEHDSDFERLAEENGVRSSSSDESPVNSPPTAAEGSLKPDVNFVRCKESKCNNILLDTSLDSSFDTSMTMNAECVYEMEVEERLDFMKAKDGSRLAADVDNETFSSQSCSNRDPEETERDAQASEIESLLVQHTKALTESRQTAQINRHLARAGKTCPGREPSPDLSDCDNSGGMGVGKPLLSRKPDGASNPNLLKLCSEEGSLHQHQQQHFYQNPLETMYVTTANSGNVLESTSSKDYDSCLCDNEELFRDKGSLEEDHGAGGGTARLAAKDKPPLSGRQQPSTERQQQQSSLSRPSISTSSSRSIYCTAKPLYHSNPKEFVSKSPASSSPSLCHGGGKVSSPRAKSKFSRGSEISNGSPCCSSSSGMSHSPLSSATSSPLVSSSTASKSSSCSPAPLKSSGKGVNPGPPNKTPTFCSPKSSSPSAKDKTRKKDKDKDGSKSTCPRTAHLSTTGTHKGKGNDSDSGNDSGIVTNEQRLLSPYATVTKPRAQSHSSSGHGSDNSTISTEVHPGHSRPGVKGETVHGGTSSGYESMLRDSEAGTSSDHEETGSESSTDRKKGSKRNKGTRRSRSAPARSPDSSPPSSSQPSQAGSRSAGPAHRAWVDTRHLQKVLDEPLELKNYDSEEVERLARRRPEENESTALLEGRSKNGSVRFEAGSDDGTPPRNRIEIDRHGWAFDCKMFLCFSCKSKQAATDV</sequence>
<feature type="region of interest" description="Disordered" evidence="4">
    <location>
        <begin position="834"/>
        <end position="884"/>
    </location>
</feature>
<feature type="compositionally biased region" description="Polar residues" evidence="4">
    <location>
        <begin position="1022"/>
        <end position="1035"/>
    </location>
</feature>
<feature type="compositionally biased region" description="Polar residues" evidence="4">
    <location>
        <begin position="458"/>
        <end position="475"/>
    </location>
</feature>
<comment type="subcellular location">
    <subcellularLocation>
        <location evidence="1">Cytoplasm</location>
        <location evidence="1">Cytoskeleton</location>
    </subcellularLocation>
</comment>
<feature type="compositionally biased region" description="Low complexity" evidence="4">
    <location>
        <begin position="993"/>
        <end position="1005"/>
    </location>
</feature>
<feature type="compositionally biased region" description="Basic and acidic residues" evidence="4">
    <location>
        <begin position="477"/>
        <end position="486"/>
    </location>
</feature>
<feature type="compositionally biased region" description="Low complexity" evidence="4">
    <location>
        <begin position="227"/>
        <end position="240"/>
    </location>
</feature>
<evidence type="ECO:0000256" key="3">
    <source>
        <dbReference type="PROSITE-ProRule" id="PRU00283"/>
    </source>
</evidence>
<feature type="region of interest" description="Disordered" evidence="4">
    <location>
        <begin position="731"/>
        <end position="774"/>
    </location>
</feature>
<feature type="domain" description="Kinesin motor" evidence="5">
    <location>
        <begin position="1"/>
        <end position="61"/>
    </location>
</feature>
<feature type="compositionally biased region" description="Basic and acidic residues" evidence="4">
    <location>
        <begin position="1114"/>
        <end position="1138"/>
    </location>
</feature>
<dbReference type="GO" id="GO:0003777">
    <property type="term" value="F:microtubule motor activity"/>
    <property type="evidence" value="ECO:0007669"/>
    <property type="project" value="InterPro"/>
</dbReference>
<keyword evidence="2" id="KW-0963">Cytoplasm</keyword>
<dbReference type="Gene3D" id="1.20.58.1980">
    <property type="match status" value="1"/>
</dbReference>
<feature type="compositionally biased region" description="Basic and acidic residues" evidence="4">
    <location>
        <begin position="428"/>
        <end position="442"/>
    </location>
</feature>
<accession>A0AAE1DK27</accession>
<dbReference type="GO" id="GO:0005524">
    <property type="term" value="F:ATP binding"/>
    <property type="evidence" value="ECO:0007669"/>
    <property type="project" value="InterPro"/>
</dbReference>